<evidence type="ECO:0000256" key="4">
    <source>
        <dbReference type="ARBA" id="ARBA00023284"/>
    </source>
</evidence>
<comment type="similarity">
    <text evidence="5">Belongs to the peroxiredoxin family. Prx6 subfamily.</text>
</comment>
<comment type="catalytic activity">
    <reaction evidence="8">
        <text>a hydroperoxide + [protein]-dithiol = [protein]-disulfide + an alcohol + H2O</text>
        <dbReference type="Rhea" id="RHEA:10008"/>
        <dbReference type="Rhea" id="RHEA-COMP:10593"/>
        <dbReference type="Rhea" id="RHEA-COMP:10594"/>
        <dbReference type="ChEBI" id="CHEBI:15377"/>
        <dbReference type="ChEBI" id="CHEBI:29950"/>
        <dbReference type="ChEBI" id="CHEBI:30879"/>
        <dbReference type="ChEBI" id="CHEBI:35924"/>
        <dbReference type="ChEBI" id="CHEBI:50058"/>
    </reaction>
</comment>
<sequence length="221" mass="24741">MVNLGDVFPDFEAETSQGHVQFHDWLGDSWGLLFSHPADFTPVCTTELGRFAQLQEKFVERNVKLIALSCDGVESHLKWIEDIKAHSKVDKFSFPIIADEKRELATKFGMIDPDEKDATGMPLTCRAVFLLGPDKRLKLSLLYPATTGRNFDEILRVIDSVQLTAKYKVATPADWKHGTYCMVVPSVKDEELAELFPAGVEHLTVPSGKGYLRTTPCPDNN</sequence>
<dbReference type="InterPro" id="IPR036249">
    <property type="entry name" value="Thioredoxin-like_sf"/>
</dbReference>
<dbReference type="InterPro" id="IPR019479">
    <property type="entry name" value="Peroxiredoxin_C"/>
</dbReference>
<dbReference type="GO" id="GO:0045454">
    <property type="term" value="P:cell redox homeostasis"/>
    <property type="evidence" value="ECO:0007669"/>
    <property type="project" value="TreeGrafter"/>
</dbReference>
<dbReference type="Pfam" id="PF10417">
    <property type="entry name" value="1-cysPrx_C"/>
    <property type="match status" value="1"/>
</dbReference>
<protein>
    <recommendedName>
        <fullName evidence="6">1-Cys peroxiredoxin</fullName>
    </recommendedName>
</protein>
<dbReference type="OrthoDB" id="2996783at2759"/>
<accession>A0A8J2WCN9</accession>
<dbReference type="InterPro" id="IPR000866">
    <property type="entry name" value="AhpC/TSA"/>
</dbReference>
<dbReference type="PANTHER" id="PTHR43503:SF4">
    <property type="entry name" value="PEROXIREDOXIN-6"/>
    <property type="match status" value="1"/>
</dbReference>
<evidence type="ECO:0000256" key="1">
    <source>
        <dbReference type="ARBA" id="ARBA00022559"/>
    </source>
</evidence>
<evidence type="ECO:0000256" key="9">
    <source>
        <dbReference type="PIRNR" id="PIRNR000239"/>
    </source>
</evidence>
<dbReference type="Gene3D" id="3.30.1020.10">
    <property type="entry name" value="Antioxidant, Horf6, Chain A, domain2"/>
    <property type="match status" value="1"/>
</dbReference>
<dbReference type="GO" id="GO:0005739">
    <property type="term" value="C:mitochondrion"/>
    <property type="evidence" value="ECO:0007669"/>
    <property type="project" value="TreeGrafter"/>
</dbReference>
<feature type="active site" description="Cysteine sulfenic acid (-SOH) intermediate; for peroxidase activity" evidence="10">
    <location>
        <position position="44"/>
    </location>
</feature>
<dbReference type="InterPro" id="IPR013766">
    <property type="entry name" value="Thioredoxin_domain"/>
</dbReference>
<comment type="function">
    <text evidence="7">Thiol-specific peroxidase that catalyzes the reduction of hydrogen peroxide and organic hydroperoxides to water and alcohols, respectively. Plays a role in cell protection against oxidative stress by detoxifying peroxides.</text>
</comment>
<dbReference type="AlphaFoldDB" id="A0A8J2WCN9"/>
<dbReference type="EMBL" id="CAKKLH010000067">
    <property type="protein sequence ID" value="CAH0101760.1"/>
    <property type="molecule type" value="Genomic_DNA"/>
</dbReference>
<keyword evidence="4 9" id="KW-0676">Redox-active center</keyword>
<evidence type="ECO:0000313" key="12">
    <source>
        <dbReference type="EMBL" id="CAH0101760.1"/>
    </source>
</evidence>
<evidence type="ECO:0000256" key="3">
    <source>
        <dbReference type="ARBA" id="ARBA00023002"/>
    </source>
</evidence>
<keyword evidence="2 9" id="KW-0049">Antioxidant</keyword>
<dbReference type="PROSITE" id="PS51352">
    <property type="entry name" value="THIOREDOXIN_2"/>
    <property type="match status" value="1"/>
</dbReference>
<evidence type="ECO:0000256" key="2">
    <source>
        <dbReference type="ARBA" id="ARBA00022862"/>
    </source>
</evidence>
<organism evidence="12 13">
    <name type="scientific">Daphnia galeata</name>
    <dbReference type="NCBI Taxonomy" id="27404"/>
    <lineage>
        <taxon>Eukaryota</taxon>
        <taxon>Metazoa</taxon>
        <taxon>Ecdysozoa</taxon>
        <taxon>Arthropoda</taxon>
        <taxon>Crustacea</taxon>
        <taxon>Branchiopoda</taxon>
        <taxon>Diplostraca</taxon>
        <taxon>Cladocera</taxon>
        <taxon>Anomopoda</taxon>
        <taxon>Daphniidae</taxon>
        <taxon>Daphnia</taxon>
    </lineage>
</organism>
<dbReference type="Proteomes" id="UP000789390">
    <property type="component" value="Unassembled WGS sequence"/>
</dbReference>
<keyword evidence="3 9" id="KW-0560">Oxidoreductase</keyword>
<feature type="domain" description="Thioredoxin" evidence="11">
    <location>
        <begin position="2"/>
        <end position="163"/>
    </location>
</feature>
<dbReference type="PANTHER" id="PTHR43503">
    <property type="entry name" value="MCG48959-RELATED"/>
    <property type="match status" value="1"/>
</dbReference>
<dbReference type="GO" id="GO:0005829">
    <property type="term" value="C:cytosol"/>
    <property type="evidence" value="ECO:0007669"/>
    <property type="project" value="TreeGrafter"/>
</dbReference>
<gene>
    <name evidence="12" type="ORF">DGAL_LOCUS4100</name>
</gene>
<evidence type="ECO:0000256" key="5">
    <source>
        <dbReference type="ARBA" id="ARBA00025719"/>
    </source>
</evidence>
<evidence type="ECO:0000256" key="8">
    <source>
        <dbReference type="ARBA" id="ARBA00051132"/>
    </source>
</evidence>
<dbReference type="FunFam" id="3.40.30.10:FF:000011">
    <property type="entry name" value="Peroxiredoxin PRX1"/>
    <property type="match status" value="1"/>
</dbReference>
<dbReference type="Gene3D" id="3.40.30.10">
    <property type="entry name" value="Glutaredoxin"/>
    <property type="match status" value="1"/>
</dbReference>
<dbReference type="InterPro" id="IPR024706">
    <property type="entry name" value="Peroxiredoxin_AhpC-typ"/>
</dbReference>
<keyword evidence="1 9" id="KW-0575">Peroxidase</keyword>
<dbReference type="InterPro" id="IPR045020">
    <property type="entry name" value="PRX_1cys"/>
</dbReference>
<dbReference type="PIRSF" id="PIRSF000239">
    <property type="entry name" value="AHPC"/>
    <property type="match status" value="1"/>
</dbReference>
<comment type="caution">
    <text evidence="12">The sequence shown here is derived from an EMBL/GenBank/DDBJ whole genome shotgun (WGS) entry which is preliminary data.</text>
</comment>
<dbReference type="FunFam" id="3.30.1020.10:FF:000001">
    <property type="entry name" value="1-Cys peroxiredoxin"/>
    <property type="match status" value="1"/>
</dbReference>
<name>A0A8J2WCN9_9CRUS</name>
<evidence type="ECO:0000259" key="11">
    <source>
        <dbReference type="PROSITE" id="PS51352"/>
    </source>
</evidence>
<dbReference type="GO" id="GO:0051920">
    <property type="term" value="F:peroxiredoxin activity"/>
    <property type="evidence" value="ECO:0007669"/>
    <property type="project" value="InterPro"/>
</dbReference>
<dbReference type="SUPFAM" id="SSF52833">
    <property type="entry name" value="Thioredoxin-like"/>
    <property type="match status" value="1"/>
</dbReference>
<keyword evidence="13" id="KW-1185">Reference proteome</keyword>
<reference evidence="12" key="1">
    <citation type="submission" date="2021-11" db="EMBL/GenBank/DDBJ databases">
        <authorList>
            <person name="Schell T."/>
        </authorList>
    </citation>
    <scope>NUCLEOTIDE SEQUENCE</scope>
    <source>
        <strain evidence="12">M5</strain>
    </source>
</reference>
<dbReference type="Pfam" id="PF00578">
    <property type="entry name" value="AhpC-TSA"/>
    <property type="match status" value="1"/>
</dbReference>
<proteinExistence type="inferred from homology"/>
<evidence type="ECO:0000256" key="6">
    <source>
        <dbReference type="ARBA" id="ARBA00026176"/>
    </source>
</evidence>
<dbReference type="CDD" id="cd03016">
    <property type="entry name" value="PRX_1cys"/>
    <property type="match status" value="1"/>
</dbReference>
<evidence type="ECO:0000313" key="13">
    <source>
        <dbReference type="Proteomes" id="UP000789390"/>
    </source>
</evidence>
<evidence type="ECO:0000256" key="10">
    <source>
        <dbReference type="PIRSR" id="PIRSR000239-1"/>
    </source>
</evidence>
<evidence type="ECO:0000256" key="7">
    <source>
        <dbReference type="ARBA" id="ARBA00037420"/>
    </source>
</evidence>